<evidence type="ECO:0000313" key="2">
    <source>
        <dbReference type="Proteomes" id="UP000523601"/>
    </source>
</evidence>
<reference evidence="1 2" key="1">
    <citation type="submission" date="2020-04" db="EMBL/GenBank/DDBJ databases">
        <title>Donghicola sp., a member of the Rhodobacteraceae family isolated from mangrove forest in Thailand.</title>
        <authorList>
            <person name="Charoenyingcharoen P."/>
            <person name="Yukphan P."/>
        </authorList>
    </citation>
    <scope>NUCLEOTIDE SEQUENCE [LARGE SCALE GENOMIC DNA]</scope>
    <source>
        <strain evidence="1 2">C2-DW-16</strain>
    </source>
</reference>
<keyword evidence="2" id="KW-1185">Reference proteome</keyword>
<accession>A0ABX2PJM8</accession>
<name>A0ABX2PJM8_9RHOB</name>
<protein>
    <submittedName>
        <fullName evidence="1">Uncharacterized protein</fullName>
    </submittedName>
</protein>
<dbReference type="Proteomes" id="UP000523601">
    <property type="component" value="Unassembled WGS sequence"/>
</dbReference>
<proteinExistence type="predicted"/>
<evidence type="ECO:0000313" key="1">
    <source>
        <dbReference type="EMBL" id="NVO29375.1"/>
    </source>
</evidence>
<sequence length="419" mass="48242">MLWASPSQQDQALHTSLINAFNQLGYSYRSGNEDAALDTLIRASECDEVGLGSSAKRKGKRIGAEKAREILELFKRIPQYGHAGFRHFEEIQFFVDGISKDRISDIACNFIKSFLIDFTIDECQRLRIPTAACKIANLYDYRQYGFVSAEGVELPVHPETGEPLILVPKRWLRFTPWINYDDYFKHHCPLDEIFHEPEDIGRVQVLAFNRDNYGAVEKYIAEKERTFADCSNDPLFSQIPIVSAKRKLKLIQNLKTGKTDNADRDYEDAMCQLLPSLMYPQLDFAAAQSRTESGSQIRDLIFYNNQSHEFLKHLMDDYGSRQLVFEMKNVAEVSRDHINQLNRYMTDSLGKFGVLVTRHPLKKPRMQSTIDLWAGQRRTIVTLTDADIAQMVELFESGQRLPLDVVKKKYVEFTRLCPS</sequence>
<organism evidence="1 2">
    <name type="scientific">Donghicola mangrovi</name>
    <dbReference type="NCBI Taxonomy" id="2729614"/>
    <lineage>
        <taxon>Bacteria</taxon>
        <taxon>Pseudomonadati</taxon>
        <taxon>Pseudomonadota</taxon>
        <taxon>Alphaproteobacteria</taxon>
        <taxon>Rhodobacterales</taxon>
        <taxon>Roseobacteraceae</taxon>
        <taxon>Donghicola</taxon>
    </lineage>
</organism>
<comment type="caution">
    <text evidence="1">The sequence shown here is derived from an EMBL/GenBank/DDBJ whole genome shotgun (WGS) entry which is preliminary data.</text>
</comment>
<gene>
    <name evidence="1" type="ORF">HJ526_18295</name>
</gene>
<dbReference type="EMBL" id="JABCJD010000014">
    <property type="protein sequence ID" value="NVO29375.1"/>
    <property type="molecule type" value="Genomic_DNA"/>
</dbReference>